<reference evidence="1 2" key="1">
    <citation type="submission" date="2009-12" db="EMBL/GenBank/DDBJ databases">
        <authorList>
            <person name="Lefebure T."/>
            <person name="Cornejo O.E."/>
            <person name="Pavinski Bitar P.D."/>
            <person name="Lang P."/>
            <person name="Stanhope M.J."/>
        </authorList>
    </citation>
    <scope>NUCLEOTIDE SEQUENCE [LARGE SCALE GENOMIC DNA]</scope>
    <source>
        <strain evidence="1 2">FA-1</strain>
    </source>
</reference>
<accession>A0ABP2R3B3</accession>
<dbReference type="Proteomes" id="UP000007815">
    <property type="component" value="Unassembled WGS sequence"/>
</dbReference>
<proteinExistence type="predicted"/>
<evidence type="ECO:0000313" key="2">
    <source>
        <dbReference type="Proteomes" id="UP000007815"/>
    </source>
</evidence>
<evidence type="ECO:0000313" key="1">
    <source>
        <dbReference type="EMBL" id="EJN94826.1"/>
    </source>
</evidence>
<comment type="caution">
    <text evidence="1">The sequence shown here is derived from an EMBL/GenBank/DDBJ whole genome shotgun (WGS) entry which is preliminary data.</text>
</comment>
<protein>
    <submittedName>
        <fullName evidence="1">Uncharacterized protein</fullName>
    </submittedName>
</protein>
<gene>
    <name evidence="1" type="ORF">SRA_01819</name>
</gene>
<organism evidence="1 2">
    <name type="scientific">Streptococcus ratti FA-1 = DSM 20564</name>
    <dbReference type="NCBI Taxonomy" id="699248"/>
    <lineage>
        <taxon>Bacteria</taxon>
        <taxon>Bacillati</taxon>
        <taxon>Bacillota</taxon>
        <taxon>Bacilli</taxon>
        <taxon>Lactobacillales</taxon>
        <taxon>Streptococcaceae</taxon>
        <taxon>Streptococcus</taxon>
    </lineage>
</organism>
<keyword evidence="2" id="KW-1185">Reference proteome</keyword>
<dbReference type="EMBL" id="AJTZ01000004">
    <property type="protein sequence ID" value="EJN94826.1"/>
    <property type="molecule type" value="Genomic_DNA"/>
</dbReference>
<sequence>MPLSKGLSFFAELFKFLAKTDFCLFLLPAR</sequence>
<name>A0ABP2R3B3_STRRT</name>